<name>A0A6J4UQ29_9BACT</name>
<accession>A0A6J4UQ29</accession>
<reference evidence="1" key="1">
    <citation type="submission" date="2020-02" db="EMBL/GenBank/DDBJ databases">
        <authorList>
            <person name="Meier V. D."/>
        </authorList>
    </citation>
    <scope>NUCLEOTIDE SEQUENCE</scope>
    <source>
        <strain evidence="1">AVDCRST_MAG87</strain>
    </source>
</reference>
<evidence type="ECO:0000313" key="1">
    <source>
        <dbReference type="EMBL" id="CAA9555183.1"/>
    </source>
</evidence>
<dbReference type="AlphaFoldDB" id="A0A6J4UQ29"/>
<protein>
    <submittedName>
        <fullName evidence="1">Uncharacterized protein</fullName>
    </submittedName>
</protein>
<sequence length="81" mass="8870">MSPYWRPKRYADAIIVADAIAWAGADLHALEPLRDPIGVQMMYRAILFRLGAAAIAFDGRDERLGVEVAAYQPVVQAIGTV</sequence>
<dbReference type="EMBL" id="CADCWJ010000267">
    <property type="protein sequence ID" value="CAA9555183.1"/>
    <property type="molecule type" value="Genomic_DNA"/>
</dbReference>
<organism evidence="1">
    <name type="scientific">uncultured Thermomicrobiales bacterium</name>
    <dbReference type="NCBI Taxonomy" id="1645740"/>
    <lineage>
        <taxon>Bacteria</taxon>
        <taxon>Pseudomonadati</taxon>
        <taxon>Thermomicrobiota</taxon>
        <taxon>Thermomicrobia</taxon>
        <taxon>Thermomicrobiales</taxon>
        <taxon>environmental samples</taxon>
    </lineage>
</organism>
<gene>
    <name evidence="1" type="ORF">AVDCRST_MAG87-1157</name>
</gene>
<proteinExistence type="predicted"/>